<feature type="binding site" evidence="6">
    <location>
        <position position="22"/>
    </location>
    <ligand>
        <name>substrate</name>
    </ligand>
</feature>
<dbReference type="NCBIfam" id="TIGR01488">
    <property type="entry name" value="HAD-SF-IB"/>
    <property type="match status" value="1"/>
</dbReference>
<dbReference type="OrthoDB" id="10267182at2759"/>
<feature type="active site" description="Nucleophile" evidence="5">
    <location>
        <position position="11"/>
    </location>
</feature>
<dbReference type="NCBIfam" id="TIGR01489">
    <property type="entry name" value="DKMTPPase-SF"/>
    <property type="match status" value="1"/>
</dbReference>
<proteinExistence type="predicted"/>
<feature type="binding site" evidence="6">
    <location>
        <position position="97"/>
    </location>
    <ligand>
        <name>substrate</name>
    </ligand>
</feature>
<sequence>MATTKGLVVLDYDWSLINDNSDTYIFQQVQPPLVGALRQLSSAGVQWTQAVDQTLAKLECTKETLIDVVAHIPVQDGMLDAVHLAHERGWDVVIVSDANTVFIDSFLALHNLTSIIPRVFTNPSSFQGNTLHVTPYHPLDQPPHGCPRCPTNMCKGSIVKHIKAATACSKILYVGDGGGDYCPVATELTSKDVVFARDGYELLRRIHQHPVQATVVPWNTGFDILAGFRAHLQRS</sequence>
<dbReference type="PANTHER" id="PTHR20889:SF12">
    <property type="entry name" value="LP01149P"/>
    <property type="match status" value="1"/>
</dbReference>
<keyword evidence="4 7" id="KW-0460">Magnesium</keyword>
<evidence type="ECO:0000256" key="5">
    <source>
        <dbReference type="PIRSR" id="PIRSR031051-1"/>
    </source>
</evidence>
<keyword evidence="3" id="KW-0378">Hydrolase</keyword>
<name>A0A024TR45_9STRA</name>
<dbReference type="RefSeq" id="XP_008874893.1">
    <property type="nucleotide sequence ID" value="XM_008876671.1"/>
</dbReference>
<dbReference type="GeneID" id="20087374"/>
<dbReference type="eggNOG" id="KOG3120">
    <property type="taxonomic scope" value="Eukaryota"/>
</dbReference>
<organism evidence="8">
    <name type="scientific">Aphanomyces invadans</name>
    <dbReference type="NCBI Taxonomy" id="157072"/>
    <lineage>
        <taxon>Eukaryota</taxon>
        <taxon>Sar</taxon>
        <taxon>Stramenopiles</taxon>
        <taxon>Oomycota</taxon>
        <taxon>Saprolegniomycetes</taxon>
        <taxon>Saprolegniales</taxon>
        <taxon>Verrucalvaceae</taxon>
        <taxon>Aphanomyces</taxon>
    </lineage>
</organism>
<dbReference type="STRING" id="157072.A0A024TR45"/>
<dbReference type="AlphaFoldDB" id="A0A024TR45"/>
<protein>
    <recommendedName>
        <fullName evidence="9">2,3-diketo-5-methylthio-1-phosphopentane phosphatase</fullName>
    </recommendedName>
</protein>
<dbReference type="PIRSF" id="PIRSF031051">
    <property type="entry name" value="PyrdxlP_Pase_PHOSPHO2"/>
    <property type="match status" value="1"/>
</dbReference>
<feature type="binding site" evidence="7">
    <location>
        <position position="11"/>
    </location>
    <ligand>
        <name>Mg(2+)</name>
        <dbReference type="ChEBI" id="CHEBI:18420"/>
    </ligand>
</feature>
<dbReference type="GO" id="GO:0016791">
    <property type="term" value="F:phosphatase activity"/>
    <property type="evidence" value="ECO:0007669"/>
    <property type="project" value="InterPro"/>
</dbReference>
<dbReference type="Gene3D" id="3.40.50.1000">
    <property type="entry name" value="HAD superfamily/HAD-like"/>
    <property type="match status" value="1"/>
</dbReference>
<dbReference type="InterPro" id="IPR023214">
    <property type="entry name" value="HAD_sf"/>
</dbReference>
<evidence type="ECO:0000256" key="6">
    <source>
        <dbReference type="PIRSR" id="PIRSR031051-2"/>
    </source>
</evidence>
<evidence type="ECO:0000256" key="7">
    <source>
        <dbReference type="PIRSR" id="PIRSR031051-3"/>
    </source>
</evidence>
<dbReference type="Pfam" id="PF06888">
    <property type="entry name" value="Put_Phosphatase"/>
    <property type="match status" value="1"/>
</dbReference>
<feature type="binding site" evidence="7">
    <location>
        <position position="176"/>
    </location>
    <ligand>
        <name>Mg(2+)</name>
        <dbReference type="ChEBI" id="CHEBI:18420"/>
    </ligand>
</feature>
<evidence type="ECO:0000256" key="3">
    <source>
        <dbReference type="ARBA" id="ARBA00022801"/>
    </source>
</evidence>
<comment type="cofactor">
    <cofactor evidence="1 7">
        <name>Mg(2+)</name>
        <dbReference type="ChEBI" id="CHEBI:18420"/>
    </cofactor>
</comment>
<dbReference type="InterPro" id="IPR016965">
    <property type="entry name" value="Pase_PHOSPHO-typ"/>
</dbReference>
<evidence type="ECO:0000256" key="2">
    <source>
        <dbReference type="ARBA" id="ARBA00022723"/>
    </source>
</evidence>
<dbReference type="InterPro" id="IPR006384">
    <property type="entry name" value="HAD_hydro_PyrdxlP_Pase-like"/>
</dbReference>
<evidence type="ECO:0000256" key="1">
    <source>
        <dbReference type="ARBA" id="ARBA00001946"/>
    </source>
</evidence>
<keyword evidence="2 7" id="KW-0479">Metal-binding</keyword>
<dbReference type="InterPro" id="IPR036412">
    <property type="entry name" value="HAD-like_sf"/>
</dbReference>
<accession>A0A024TR45</accession>
<dbReference type="SUPFAM" id="SSF56784">
    <property type="entry name" value="HAD-like"/>
    <property type="match status" value="1"/>
</dbReference>
<feature type="active site" description="Proton donor" evidence="5">
    <location>
        <position position="13"/>
    </location>
</feature>
<dbReference type="GO" id="GO:0046872">
    <property type="term" value="F:metal ion binding"/>
    <property type="evidence" value="ECO:0007669"/>
    <property type="project" value="UniProtKB-KW"/>
</dbReference>
<evidence type="ECO:0000256" key="4">
    <source>
        <dbReference type="ARBA" id="ARBA00022842"/>
    </source>
</evidence>
<dbReference type="PANTHER" id="PTHR20889">
    <property type="entry name" value="PHOSPHATASE, ORPHAN 1, 2"/>
    <property type="match status" value="1"/>
</dbReference>
<dbReference type="VEuPathDB" id="FungiDB:H310_10324"/>
<reference evidence="8" key="1">
    <citation type="submission" date="2013-12" db="EMBL/GenBank/DDBJ databases">
        <title>The Genome Sequence of Aphanomyces invadans NJM9701.</title>
        <authorList>
            <consortium name="The Broad Institute Genomics Platform"/>
            <person name="Russ C."/>
            <person name="Tyler B."/>
            <person name="van West P."/>
            <person name="Dieguez-Uribeondo J."/>
            <person name="Young S.K."/>
            <person name="Zeng Q."/>
            <person name="Gargeya S."/>
            <person name="Fitzgerald M."/>
            <person name="Abouelleil A."/>
            <person name="Alvarado L."/>
            <person name="Chapman S.B."/>
            <person name="Gainer-Dewar J."/>
            <person name="Goldberg J."/>
            <person name="Griggs A."/>
            <person name="Gujja S."/>
            <person name="Hansen M."/>
            <person name="Howarth C."/>
            <person name="Imamovic A."/>
            <person name="Ireland A."/>
            <person name="Larimer J."/>
            <person name="McCowan C."/>
            <person name="Murphy C."/>
            <person name="Pearson M."/>
            <person name="Poon T.W."/>
            <person name="Priest M."/>
            <person name="Roberts A."/>
            <person name="Saif S."/>
            <person name="Shea T."/>
            <person name="Sykes S."/>
            <person name="Wortman J."/>
            <person name="Nusbaum C."/>
            <person name="Birren B."/>
        </authorList>
    </citation>
    <scope>NUCLEOTIDE SEQUENCE [LARGE SCALE GENOMIC DNA]</scope>
    <source>
        <strain evidence="8">NJM9701</strain>
    </source>
</reference>
<evidence type="ECO:0008006" key="9">
    <source>
        <dbReference type="Google" id="ProtNLM"/>
    </source>
</evidence>
<dbReference type="EMBL" id="KI913976">
    <property type="protein sequence ID" value="ETV96630.1"/>
    <property type="molecule type" value="Genomic_DNA"/>
</dbReference>
<gene>
    <name evidence="8" type="ORF">H310_10324</name>
</gene>
<evidence type="ECO:0000313" key="8">
    <source>
        <dbReference type="EMBL" id="ETV96630.1"/>
    </source>
</evidence>
<feature type="binding site" evidence="7">
    <location>
        <position position="13"/>
    </location>
    <ligand>
        <name>Mg(2+)</name>
        <dbReference type="ChEBI" id="CHEBI:18420"/>
    </ligand>
</feature>